<sequence>MQVNMLGKGTKRKFPEEQVVDACPDSVGSSLNLPYNLQRQSLLNISLFKLQLCKMVVEPNLCRSVLIANTVRQIQEEMIQDCSWQGQMAFTGSDLYIDHTSSDSLIATDFLCSPNKELHVESTTASIRNTDTLTKSKVNCSSCENITCSSATASAKDTSAVKDLVQAHFENDLNMLESEEQQVDLKECPKPLDQVFGTFEIANYSSSLTDMTIDDLFADIDTSWHELDSVMSGLMTGPKTTPVIFELLNGLPSHTSTPINSPQNCKTDLNELDHIMEIIVGS</sequence>
<evidence type="ECO:0000313" key="2">
    <source>
        <dbReference type="EMBL" id="GCC27364.1"/>
    </source>
</evidence>
<comment type="caution">
    <text evidence="2">The sequence shown here is derived from an EMBL/GenBank/DDBJ whole genome shotgun (WGS) entry which is preliminary data.</text>
</comment>
<dbReference type="PANTHER" id="PTHR16277:SF6">
    <property type="entry name" value="CELL DIVISION CYCLE-ASSOCIATED PROTEIN 4"/>
    <property type="match status" value="1"/>
</dbReference>
<dbReference type="PANTHER" id="PTHR16277">
    <property type="entry name" value="CELL DIVISION CYCLE ASSOCIATED PROTEIN 4/SERTA DOMAIN-CONTAINING PROTEIN 2"/>
    <property type="match status" value="1"/>
</dbReference>
<organism evidence="2 3">
    <name type="scientific">Chiloscyllium punctatum</name>
    <name type="common">Brownbanded bambooshark</name>
    <name type="synonym">Hemiscyllium punctatum</name>
    <dbReference type="NCBI Taxonomy" id="137246"/>
    <lineage>
        <taxon>Eukaryota</taxon>
        <taxon>Metazoa</taxon>
        <taxon>Chordata</taxon>
        <taxon>Craniata</taxon>
        <taxon>Vertebrata</taxon>
        <taxon>Chondrichthyes</taxon>
        <taxon>Elasmobranchii</taxon>
        <taxon>Galeomorphii</taxon>
        <taxon>Galeoidea</taxon>
        <taxon>Orectolobiformes</taxon>
        <taxon>Hemiscylliidae</taxon>
        <taxon>Chiloscyllium</taxon>
    </lineage>
</organism>
<dbReference type="AlphaFoldDB" id="A0A401SAI4"/>
<gene>
    <name evidence="2" type="ORF">chiPu_0005788</name>
</gene>
<dbReference type="InterPro" id="IPR009263">
    <property type="entry name" value="SERTA_dom"/>
</dbReference>
<reference evidence="2 3" key="1">
    <citation type="journal article" date="2018" name="Nat. Ecol. Evol.">
        <title>Shark genomes provide insights into elasmobranch evolution and the origin of vertebrates.</title>
        <authorList>
            <person name="Hara Y"/>
            <person name="Yamaguchi K"/>
            <person name="Onimaru K"/>
            <person name="Kadota M"/>
            <person name="Koyanagi M"/>
            <person name="Keeley SD"/>
            <person name="Tatsumi K"/>
            <person name="Tanaka K"/>
            <person name="Motone F"/>
            <person name="Kageyama Y"/>
            <person name="Nozu R"/>
            <person name="Adachi N"/>
            <person name="Nishimura O"/>
            <person name="Nakagawa R"/>
            <person name="Tanegashima C"/>
            <person name="Kiyatake I"/>
            <person name="Matsumoto R"/>
            <person name="Murakumo K"/>
            <person name="Nishida K"/>
            <person name="Terakita A"/>
            <person name="Kuratani S"/>
            <person name="Sato K"/>
            <person name="Hyodo S Kuraku.S."/>
        </authorList>
    </citation>
    <scope>NUCLEOTIDE SEQUENCE [LARGE SCALE GENOMIC DNA]</scope>
</reference>
<feature type="domain" description="SERTA" evidence="1">
    <location>
        <begin position="35"/>
        <end position="82"/>
    </location>
</feature>
<dbReference type="GO" id="GO:0005634">
    <property type="term" value="C:nucleus"/>
    <property type="evidence" value="ECO:0007669"/>
    <property type="project" value="TreeGrafter"/>
</dbReference>
<dbReference type="Proteomes" id="UP000287033">
    <property type="component" value="Unassembled WGS sequence"/>
</dbReference>
<dbReference type="PROSITE" id="PS51053">
    <property type="entry name" value="SERTA"/>
    <property type="match status" value="1"/>
</dbReference>
<dbReference type="STRING" id="137246.A0A401SAI4"/>
<accession>A0A401SAI4</accession>
<dbReference type="OrthoDB" id="6083860at2759"/>
<keyword evidence="3" id="KW-1185">Reference proteome</keyword>
<protein>
    <recommendedName>
        <fullName evidence="1">SERTA domain-containing protein</fullName>
    </recommendedName>
</protein>
<evidence type="ECO:0000259" key="1">
    <source>
        <dbReference type="PROSITE" id="PS51053"/>
    </source>
</evidence>
<dbReference type="EMBL" id="BEZZ01000162">
    <property type="protein sequence ID" value="GCC27364.1"/>
    <property type="molecule type" value="Genomic_DNA"/>
</dbReference>
<dbReference type="OMA" id="SSVWEMD"/>
<dbReference type="Pfam" id="PF06031">
    <property type="entry name" value="SERTA"/>
    <property type="match status" value="1"/>
</dbReference>
<proteinExistence type="predicted"/>
<name>A0A401SAI4_CHIPU</name>
<dbReference type="InterPro" id="IPR052262">
    <property type="entry name" value="E2F-SERTA_domain_protein"/>
</dbReference>
<evidence type="ECO:0000313" key="3">
    <source>
        <dbReference type="Proteomes" id="UP000287033"/>
    </source>
</evidence>